<dbReference type="AlphaFoldDB" id="A0A932ZUQ8"/>
<feature type="chain" id="PRO_5037620343" evidence="1">
    <location>
        <begin position="25"/>
        <end position="83"/>
    </location>
</feature>
<accession>A0A932ZUQ8</accession>
<evidence type="ECO:0000256" key="1">
    <source>
        <dbReference type="SAM" id="SignalP"/>
    </source>
</evidence>
<evidence type="ECO:0000313" key="3">
    <source>
        <dbReference type="Proteomes" id="UP000752292"/>
    </source>
</evidence>
<dbReference type="Proteomes" id="UP000752292">
    <property type="component" value="Unassembled WGS sequence"/>
</dbReference>
<reference evidence="2" key="1">
    <citation type="submission" date="2020-07" db="EMBL/GenBank/DDBJ databases">
        <title>Huge and variable diversity of episymbiotic CPR bacteria and DPANN archaea in groundwater ecosystems.</title>
        <authorList>
            <person name="He C.Y."/>
            <person name="Keren R."/>
            <person name="Whittaker M."/>
            <person name="Farag I.F."/>
            <person name="Doudna J."/>
            <person name="Cate J.H.D."/>
            <person name="Banfield J.F."/>
        </authorList>
    </citation>
    <scope>NUCLEOTIDE SEQUENCE</scope>
    <source>
        <strain evidence="2">NC_groundwater_1370_Ag_S-0.2um_69_93</strain>
    </source>
</reference>
<name>A0A932ZUQ8_UNCTE</name>
<feature type="signal peptide" evidence="1">
    <location>
        <begin position="1"/>
        <end position="24"/>
    </location>
</feature>
<protein>
    <submittedName>
        <fullName evidence="2">Uncharacterized protein</fullName>
    </submittedName>
</protein>
<sequence length="83" mass="8795">MKKIWAVSLLSVSLGLLGGAPAFAQSCVDFIARMKTAAPGVEDKAAQKGVEVAILEAEDLLKQFQYVTCVDTAKKALLAAEKK</sequence>
<dbReference type="EMBL" id="JACQRX010000257">
    <property type="protein sequence ID" value="MBI4251966.1"/>
    <property type="molecule type" value="Genomic_DNA"/>
</dbReference>
<proteinExistence type="predicted"/>
<dbReference type="PROSITE" id="PS51257">
    <property type="entry name" value="PROKAR_LIPOPROTEIN"/>
    <property type="match status" value="1"/>
</dbReference>
<evidence type="ECO:0000313" key="2">
    <source>
        <dbReference type="EMBL" id="MBI4251966.1"/>
    </source>
</evidence>
<organism evidence="2 3">
    <name type="scientific">Tectimicrobiota bacterium</name>
    <dbReference type="NCBI Taxonomy" id="2528274"/>
    <lineage>
        <taxon>Bacteria</taxon>
        <taxon>Pseudomonadati</taxon>
        <taxon>Nitrospinota/Tectimicrobiota group</taxon>
        <taxon>Candidatus Tectimicrobiota</taxon>
    </lineage>
</organism>
<comment type="caution">
    <text evidence="2">The sequence shown here is derived from an EMBL/GenBank/DDBJ whole genome shotgun (WGS) entry which is preliminary data.</text>
</comment>
<gene>
    <name evidence="2" type="ORF">HY618_05850</name>
</gene>
<keyword evidence="1" id="KW-0732">Signal</keyword>